<dbReference type="PANTHER" id="PTHR16897:SF2">
    <property type="entry name" value="OS03G0226600 PROTEIN"/>
    <property type="match status" value="1"/>
</dbReference>
<protein>
    <submittedName>
        <fullName evidence="1">Uncharacterized protein</fullName>
    </submittedName>
</protein>
<dbReference type="PANTHER" id="PTHR16897">
    <property type="entry name" value="OS10G0105400 PROTEIN"/>
    <property type="match status" value="1"/>
</dbReference>
<comment type="caution">
    <text evidence="1">The sequence shown here is derived from an EMBL/GenBank/DDBJ whole genome shotgun (WGS) entry which is preliminary data.</text>
</comment>
<evidence type="ECO:0000313" key="2">
    <source>
        <dbReference type="Proteomes" id="UP000215914"/>
    </source>
</evidence>
<proteinExistence type="predicted"/>
<evidence type="ECO:0000313" key="1">
    <source>
        <dbReference type="EMBL" id="KAF5775198.1"/>
    </source>
</evidence>
<accession>A0A9K3HDQ9</accession>
<dbReference type="EMBL" id="MNCJ02000328">
    <property type="protein sequence ID" value="KAF5775198.1"/>
    <property type="molecule type" value="Genomic_DNA"/>
</dbReference>
<dbReference type="Gramene" id="mRNA:HanXRQr2_Chr13g0609431">
    <property type="protein sequence ID" value="mRNA:HanXRQr2_Chr13g0609431"/>
    <property type="gene ID" value="HanXRQr2_Chr13g0609431"/>
</dbReference>
<dbReference type="Proteomes" id="UP000215914">
    <property type="component" value="Unassembled WGS sequence"/>
</dbReference>
<organism evidence="1 2">
    <name type="scientific">Helianthus annuus</name>
    <name type="common">Common sunflower</name>
    <dbReference type="NCBI Taxonomy" id="4232"/>
    <lineage>
        <taxon>Eukaryota</taxon>
        <taxon>Viridiplantae</taxon>
        <taxon>Streptophyta</taxon>
        <taxon>Embryophyta</taxon>
        <taxon>Tracheophyta</taxon>
        <taxon>Spermatophyta</taxon>
        <taxon>Magnoliopsida</taxon>
        <taxon>eudicotyledons</taxon>
        <taxon>Gunneridae</taxon>
        <taxon>Pentapetalae</taxon>
        <taxon>asterids</taxon>
        <taxon>campanulids</taxon>
        <taxon>Asterales</taxon>
        <taxon>Asteraceae</taxon>
        <taxon>Asteroideae</taxon>
        <taxon>Heliantheae alliance</taxon>
        <taxon>Heliantheae</taxon>
        <taxon>Helianthus</taxon>
    </lineage>
</organism>
<gene>
    <name evidence="1" type="ORF">HanXRQr2_Chr13g0609431</name>
</gene>
<dbReference type="AlphaFoldDB" id="A0A9K3HDQ9"/>
<sequence>MFCRDCRKNVFREFKDLKELECMRRESHCTSWFCVADTSFQYECRIPGFFAGDS</sequence>
<name>A0A9K3HDQ9_HELAN</name>
<reference evidence="1" key="1">
    <citation type="journal article" date="2017" name="Nature">
        <title>The sunflower genome provides insights into oil metabolism, flowering and Asterid evolution.</title>
        <authorList>
            <person name="Badouin H."/>
            <person name="Gouzy J."/>
            <person name="Grassa C.J."/>
            <person name="Murat F."/>
            <person name="Staton S.E."/>
            <person name="Cottret L."/>
            <person name="Lelandais-Briere C."/>
            <person name="Owens G.L."/>
            <person name="Carrere S."/>
            <person name="Mayjonade B."/>
            <person name="Legrand L."/>
            <person name="Gill N."/>
            <person name="Kane N.C."/>
            <person name="Bowers J.E."/>
            <person name="Hubner S."/>
            <person name="Bellec A."/>
            <person name="Berard A."/>
            <person name="Berges H."/>
            <person name="Blanchet N."/>
            <person name="Boniface M.C."/>
            <person name="Brunel D."/>
            <person name="Catrice O."/>
            <person name="Chaidir N."/>
            <person name="Claudel C."/>
            <person name="Donnadieu C."/>
            <person name="Faraut T."/>
            <person name="Fievet G."/>
            <person name="Helmstetter N."/>
            <person name="King M."/>
            <person name="Knapp S.J."/>
            <person name="Lai Z."/>
            <person name="Le Paslier M.C."/>
            <person name="Lippi Y."/>
            <person name="Lorenzon L."/>
            <person name="Mandel J.R."/>
            <person name="Marage G."/>
            <person name="Marchand G."/>
            <person name="Marquand E."/>
            <person name="Bret-Mestries E."/>
            <person name="Morien E."/>
            <person name="Nambeesan S."/>
            <person name="Nguyen T."/>
            <person name="Pegot-Espagnet P."/>
            <person name="Pouilly N."/>
            <person name="Raftis F."/>
            <person name="Sallet E."/>
            <person name="Schiex T."/>
            <person name="Thomas J."/>
            <person name="Vandecasteele C."/>
            <person name="Vares D."/>
            <person name="Vear F."/>
            <person name="Vautrin S."/>
            <person name="Crespi M."/>
            <person name="Mangin B."/>
            <person name="Burke J.M."/>
            <person name="Salse J."/>
            <person name="Munos S."/>
            <person name="Vincourt P."/>
            <person name="Rieseberg L.H."/>
            <person name="Langlade N.B."/>
        </authorList>
    </citation>
    <scope>NUCLEOTIDE SEQUENCE</scope>
    <source>
        <tissue evidence="1">Leaves</tissue>
    </source>
</reference>
<reference evidence="1" key="2">
    <citation type="submission" date="2020-06" db="EMBL/GenBank/DDBJ databases">
        <title>Helianthus annuus Genome sequencing and assembly Release 2.</title>
        <authorList>
            <person name="Gouzy J."/>
            <person name="Langlade N."/>
            <person name="Munos S."/>
        </authorList>
    </citation>
    <scope>NUCLEOTIDE SEQUENCE</scope>
    <source>
        <tissue evidence="1">Leaves</tissue>
    </source>
</reference>
<keyword evidence="2" id="KW-1185">Reference proteome</keyword>